<reference evidence="2" key="1">
    <citation type="submission" date="2023-03" db="EMBL/GenBank/DDBJ databases">
        <title>Massive genome expansion in bonnet fungi (Mycena s.s.) driven by repeated elements and novel gene families across ecological guilds.</title>
        <authorList>
            <consortium name="Lawrence Berkeley National Laboratory"/>
            <person name="Harder C.B."/>
            <person name="Miyauchi S."/>
            <person name="Viragh M."/>
            <person name="Kuo A."/>
            <person name="Thoen E."/>
            <person name="Andreopoulos B."/>
            <person name="Lu D."/>
            <person name="Skrede I."/>
            <person name="Drula E."/>
            <person name="Henrissat B."/>
            <person name="Morin E."/>
            <person name="Kohler A."/>
            <person name="Barry K."/>
            <person name="LaButti K."/>
            <person name="Morin E."/>
            <person name="Salamov A."/>
            <person name="Lipzen A."/>
            <person name="Mereny Z."/>
            <person name="Hegedus B."/>
            <person name="Baldrian P."/>
            <person name="Stursova M."/>
            <person name="Weitz H."/>
            <person name="Taylor A."/>
            <person name="Grigoriev I.V."/>
            <person name="Nagy L.G."/>
            <person name="Martin F."/>
            <person name="Kauserud H."/>
        </authorList>
    </citation>
    <scope>NUCLEOTIDE SEQUENCE</scope>
    <source>
        <strain evidence="2">CBHHK188m</strain>
    </source>
</reference>
<evidence type="ECO:0000313" key="2">
    <source>
        <dbReference type="EMBL" id="KAJ7776054.1"/>
    </source>
</evidence>
<gene>
    <name evidence="2" type="ORF">DFH07DRAFT_936988</name>
</gene>
<dbReference type="EMBL" id="JARJLG010000013">
    <property type="protein sequence ID" value="KAJ7776054.1"/>
    <property type="molecule type" value="Genomic_DNA"/>
</dbReference>
<proteinExistence type="predicted"/>
<comment type="caution">
    <text evidence="2">The sequence shown here is derived from an EMBL/GenBank/DDBJ whole genome shotgun (WGS) entry which is preliminary data.</text>
</comment>
<name>A0AAD7K163_9AGAR</name>
<organism evidence="2 3">
    <name type="scientific">Mycena maculata</name>
    <dbReference type="NCBI Taxonomy" id="230809"/>
    <lineage>
        <taxon>Eukaryota</taxon>
        <taxon>Fungi</taxon>
        <taxon>Dikarya</taxon>
        <taxon>Basidiomycota</taxon>
        <taxon>Agaricomycotina</taxon>
        <taxon>Agaricomycetes</taxon>
        <taxon>Agaricomycetidae</taxon>
        <taxon>Agaricales</taxon>
        <taxon>Marasmiineae</taxon>
        <taxon>Mycenaceae</taxon>
        <taxon>Mycena</taxon>
    </lineage>
</organism>
<evidence type="ECO:0000313" key="3">
    <source>
        <dbReference type="Proteomes" id="UP001215280"/>
    </source>
</evidence>
<sequence length="378" mass="41551">MKDPNATSIPRSANLSRFRPLSLPVYLDYKPFPKRAAPIVIEPPASPRPYPAPQKPAQPPPSGFHISGIPRILRPGTRPSLLAKPSPPPPPPSPYADHPQQNESRCRQMLIPGLFVAFEDDFVASGVPKREALRADGGRPFTHFISLSPRHAAPIRTSVDRATGARRLRLKLPALYSPSPPTPAELDAKLARARAARGGVLDEGEYYDVLFDEGEDSGDTGLEALQLLAARDFLYAARLDRDRGARVLVTAPRDHRTDTIAVVMGYLALVLGHRVARVLRAQDAHPGILGIWKGAISDECAAFIEENIVWMWILLGCYHLVVLRASLPNKHGLLKLRVSFLTLTTSPIHLRSFIFIPYMRAALRPRSGASRSSPDLGF</sequence>
<feature type="region of interest" description="Disordered" evidence="1">
    <location>
        <begin position="40"/>
        <end position="102"/>
    </location>
</feature>
<evidence type="ECO:0000256" key="1">
    <source>
        <dbReference type="SAM" id="MobiDB-lite"/>
    </source>
</evidence>
<feature type="compositionally biased region" description="Pro residues" evidence="1">
    <location>
        <begin position="85"/>
        <end position="94"/>
    </location>
</feature>
<keyword evidence="3" id="KW-1185">Reference proteome</keyword>
<feature type="compositionally biased region" description="Pro residues" evidence="1">
    <location>
        <begin position="44"/>
        <end position="62"/>
    </location>
</feature>
<dbReference type="Proteomes" id="UP001215280">
    <property type="component" value="Unassembled WGS sequence"/>
</dbReference>
<accession>A0AAD7K163</accession>
<protein>
    <submittedName>
        <fullName evidence="2">Uncharacterized protein</fullName>
    </submittedName>
</protein>
<dbReference type="AlphaFoldDB" id="A0AAD7K163"/>